<proteinExistence type="predicted"/>
<dbReference type="EMBL" id="BAAAOG010000008">
    <property type="protein sequence ID" value="GAA1966831.1"/>
    <property type="molecule type" value="Genomic_DNA"/>
</dbReference>
<feature type="transmembrane region" description="Helical" evidence="1">
    <location>
        <begin position="154"/>
        <end position="179"/>
    </location>
</feature>
<feature type="transmembrane region" description="Helical" evidence="1">
    <location>
        <begin position="41"/>
        <end position="62"/>
    </location>
</feature>
<gene>
    <name evidence="2" type="ORF">GCM10009776_32320</name>
</gene>
<evidence type="ECO:0000313" key="3">
    <source>
        <dbReference type="Proteomes" id="UP001499933"/>
    </source>
</evidence>
<comment type="caution">
    <text evidence="2">The sequence shown here is derived from an EMBL/GenBank/DDBJ whole genome shotgun (WGS) entry which is preliminary data.</text>
</comment>
<evidence type="ECO:0000256" key="1">
    <source>
        <dbReference type="SAM" id="Phobius"/>
    </source>
</evidence>
<keyword evidence="1" id="KW-0812">Transmembrane</keyword>
<keyword evidence="1" id="KW-0472">Membrane</keyword>
<feature type="transmembrane region" description="Helical" evidence="1">
    <location>
        <begin position="6"/>
        <end position="29"/>
    </location>
</feature>
<sequence length="221" mass="23184">MQAIGHVLPIALAVALSSVPIMVTIYILLSPNRSRSALPFAIGWVVGLFAIVSVCALAAQLVPTPRGPRRPETAVGIIEILVGLALIVLGILSFRRARRAAAPAVPKFLDSKRALGPWKSFGLAFILNLRPKGLLLAIAAGLTIRGDTESLTEALIVIGIYTVIAASTVVVPIIATLAAPARMEPRLASAREWLVRNGEAMTGLIVVLIGVVIVGMGLARL</sequence>
<keyword evidence="1" id="KW-1133">Transmembrane helix</keyword>
<name>A0ABP5CS56_9MICO</name>
<feature type="transmembrane region" description="Helical" evidence="1">
    <location>
        <begin position="121"/>
        <end position="142"/>
    </location>
</feature>
<feature type="transmembrane region" description="Helical" evidence="1">
    <location>
        <begin position="74"/>
        <end position="94"/>
    </location>
</feature>
<accession>A0ABP5CS56</accession>
<dbReference type="Proteomes" id="UP001499933">
    <property type="component" value="Unassembled WGS sequence"/>
</dbReference>
<feature type="transmembrane region" description="Helical" evidence="1">
    <location>
        <begin position="200"/>
        <end position="219"/>
    </location>
</feature>
<reference evidence="3" key="1">
    <citation type="journal article" date="2019" name="Int. J. Syst. Evol. Microbiol.">
        <title>The Global Catalogue of Microorganisms (GCM) 10K type strain sequencing project: providing services to taxonomists for standard genome sequencing and annotation.</title>
        <authorList>
            <consortium name="The Broad Institute Genomics Platform"/>
            <consortium name="The Broad Institute Genome Sequencing Center for Infectious Disease"/>
            <person name="Wu L."/>
            <person name="Ma J."/>
        </authorList>
    </citation>
    <scope>NUCLEOTIDE SEQUENCE [LARGE SCALE GENOMIC DNA]</scope>
    <source>
        <strain evidence="3">JCM 14901</strain>
    </source>
</reference>
<keyword evidence="3" id="KW-1185">Reference proteome</keyword>
<organism evidence="2 3">
    <name type="scientific">Microbacterium deminutum</name>
    <dbReference type="NCBI Taxonomy" id="344164"/>
    <lineage>
        <taxon>Bacteria</taxon>
        <taxon>Bacillati</taxon>
        <taxon>Actinomycetota</taxon>
        <taxon>Actinomycetes</taxon>
        <taxon>Micrococcales</taxon>
        <taxon>Microbacteriaceae</taxon>
        <taxon>Microbacterium</taxon>
    </lineage>
</organism>
<evidence type="ECO:0000313" key="2">
    <source>
        <dbReference type="EMBL" id="GAA1966831.1"/>
    </source>
</evidence>
<dbReference type="Pfam" id="PF11139">
    <property type="entry name" value="SfLAP"/>
    <property type="match status" value="1"/>
</dbReference>
<dbReference type="RefSeq" id="WP_344096573.1">
    <property type="nucleotide sequence ID" value="NZ_BAAAOG010000008.1"/>
</dbReference>
<dbReference type="InterPro" id="IPR021315">
    <property type="entry name" value="Gap/Sap"/>
</dbReference>
<protein>
    <submittedName>
        <fullName evidence="2">GAP family protein</fullName>
    </submittedName>
</protein>